<keyword evidence="2" id="KW-1185">Reference proteome</keyword>
<dbReference type="EMBL" id="JARBHB010000004">
    <property type="protein sequence ID" value="KAJ8885727.1"/>
    <property type="molecule type" value="Genomic_DNA"/>
</dbReference>
<gene>
    <name evidence="1" type="ORF">PR048_011925</name>
</gene>
<organism evidence="1 2">
    <name type="scientific">Dryococelus australis</name>
    <dbReference type="NCBI Taxonomy" id="614101"/>
    <lineage>
        <taxon>Eukaryota</taxon>
        <taxon>Metazoa</taxon>
        <taxon>Ecdysozoa</taxon>
        <taxon>Arthropoda</taxon>
        <taxon>Hexapoda</taxon>
        <taxon>Insecta</taxon>
        <taxon>Pterygota</taxon>
        <taxon>Neoptera</taxon>
        <taxon>Polyneoptera</taxon>
        <taxon>Phasmatodea</taxon>
        <taxon>Verophasmatodea</taxon>
        <taxon>Anareolatae</taxon>
        <taxon>Phasmatidae</taxon>
        <taxon>Eurycanthinae</taxon>
        <taxon>Dryococelus</taxon>
    </lineage>
</organism>
<name>A0ABQ9HNA7_9NEOP</name>
<evidence type="ECO:0000313" key="2">
    <source>
        <dbReference type="Proteomes" id="UP001159363"/>
    </source>
</evidence>
<reference evidence="1 2" key="1">
    <citation type="submission" date="2023-02" db="EMBL/GenBank/DDBJ databases">
        <title>LHISI_Scaffold_Assembly.</title>
        <authorList>
            <person name="Stuart O.P."/>
            <person name="Cleave R."/>
            <person name="Magrath M.J.L."/>
            <person name="Mikheyev A.S."/>
        </authorList>
    </citation>
    <scope>NUCLEOTIDE SEQUENCE [LARGE SCALE GENOMIC DNA]</scope>
    <source>
        <strain evidence="1">Daus_M_001</strain>
        <tissue evidence="1">Leg muscle</tissue>
    </source>
</reference>
<protein>
    <submittedName>
        <fullName evidence="1">Uncharacterized protein</fullName>
    </submittedName>
</protein>
<dbReference type="Proteomes" id="UP001159363">
    <property type="component" value="Chromosome X"/>
</dbReference>
<sequence>MMRMVNGLNAAGFWKGLSSESSVSTCDGVSRNHLRALSASLTLPRPTSQGGLSGTLQMAKKLVTEQMVQSAATIFQCATKPITYTTSTPKETWMGPAADSVPRCWGMEISATSTGMKGWRKREISEKIRRPVASSGTIATCENPGVTRLGISGPATHGKCRRTRTRFDPRRCLSQISACGNRAGRCRWLADFLGDFPLPLPFHSGAAPYSPRFSLIDSQDLDVNSRPNFFAHSLTETVQMSYTER</sequence>
<evidence type="ECO:0000313" key="1">
    <source>
        <dbReference type="EMBL" id="KAJ8885727.1"/>
    </source>
</evidence>
<proteinExistence type="predicted"/>
<accession>A0ABQ9HNA7</accession>
<comment type="caution">
    <text evidence="1">The sequence shown here is derived from an EMBL/GenBank/DDBJ whole genome shotgun (WGS) entry which is preliminary data.</text>
</comment>